<dbReference type="SUPFAM" id="SSF82199">
    <property type="entry name" value="SET domain"/>
    <property type="match status" value="1"/>
</dbReference>
<dbReference type="EMBL" id="KZ819662">
    <property type="protein sequence ID" value="PWN30109.1"/>
    <property type="molecule type" value="Genomic_DNA"/>
</dbReference>
<feature type="region of interest" description="Disordered" evidence="1">
    <location>
        <begin position="196"/>
        <end position="223"/>
    </location>
</feature>
<keyword evidence="4" id="KW-1185">Reference proteome</keyword>
<dbReference type="OrthoDB" id="5792673at2759"/>
<feature type="compositionally biased region" description="Polar residues" evidence="1">
    <location>
        <begin position="206"/>
        <end position="223"/>
    </location>
</feature>
<reference evidence="3 4" key="1">
    <citation type="journal article" date="2018" name="Mol. Biol. Evol.">
        <title>Broad Genomic Sampling Reveals a Smut Pathogenic Ancestry of the Fungal Clade Ustilaginomycotina.</title>
        <authorList>
            <person name="Kijpornyongpan T."/>
            <person name="Mondo S.J."/>
            <person name="Barry K."/>
            <person name="Sandor L."/>
            <person name="Lee J."/>
            <person name="Lipzen A."/>
            <person name="Pangilinan J."/>
            <person name="LaButti K."/>
            <person name="Hainaut M."/>
            <person name="Henrissat B."/>
            <person name="Grigoriev I.V."/>
            <person name="Spatafora J.W."/>
            <person name="Aime M.C."/>
        </authorList>
    </citation>
    <scope>NUCLEOTIDE SEQUENCE [LARGE SCALE GENOMIC DNA]</scope>
    <source>
        <strain evidence="3 4">MCA 5214</strain>
    </source>
</reference>
<feature type="region of interest" description="Disordered" evidence="1">
    <location>
        <begin position="30"/>
        <end position="52"/>
    </location>
</feature>
<evidence type="ECO:0000256" key="1">
    <source>
        <dbReference type="SAM" id="MobiDB-lite"/>
    </source>
</evidence>
<evidence type="ECO:0000313" key="4">
    <source>
        <dbReference type="Proteomes" id="UP000245884"/>
    </source>
</evidence>
<dbReference type="Gene3D" id="2.170.270.10">
    <property type="entry name" value="SET domain"/>
    <property type="match status" value="1"/>
</dbReference>
<dbReference type="InterPro" id="IPR046341">
    <property type="entry name" value="SET_dom_sf"/>
</dbReference>
<dbReference type="Pfam" id="PF14953">
    <property type="entry name" value="DUF4504"/>
    <property type="match status" value="1"/>
</dbReference>
<dbReference type="PROSITE" id="PS50280">
    <property type="entry name" value="SET"/>
    <property type="match status" value="1"/>
</dbReference>
<feature type="region of interest" description="Disordered" evidence="1">
    <location>
        <begin position="1"/>
        <end position="20"/>
    </location>
</feature>
<protein>
    <recommendedName>
        <fullName evidence="2">SET domain-containing protein</fullName>
    </recommendedName>
</protein>
<dbReference type="InterPro" id="IPR001214">
    <property type="entry name" value="SET_dom"/>
</dbReference>
<dbReference type="RefSeq" id="XP_025364721.1">
    <property type="nucleotide sequence ID" value="XM_025507928.1"/>
</dbReference>
<dbReference type="PANTHER" id="PTHR31366:SF2">
    <property type="entry name" value="UPF0739 PROTEIN C1ORF74"/>
    <property type="match status" value="1"/>
</dbReference>
<feature type="compositionally biased region" description="Basic and acidic residues" evidence="1">
    <location>
        <begin position="1"/>
        <end position="16"/>
    </location>
</feature>
<accession>A0A316UXS3</accession>
<name>A0A316UXS3_9BASI</name>
<feature type="domain" description="SET" evidence="2">
    <location>
        <begin position="65"/>
        <end position="186"/>
    </location>
</feature>
<dbReference type="InterPro" id="IPR027850">
    <property type="entry name" value="DUF4504"/>
</dbReference>
<gene>
    <name evidence="3" type="ORF">BDZ90DRAFT_257206</name>
</gene>
<feature type="compositionally biased region" description="Basic and acidic residues" evidence="1">
    <location>
        <begin position="196"/>
        <end position="205"/>
    </location>
</feature>
<sequence length="551" mass="60161">MARRGGEGKHEVHEPPPHWPAGIRYLSNHCQPSPGLSRSQQQALCQPLPASSPLNASRFRSHGWVKIQPIKDKAHPAYGQHGLFAARDIPSRTPIVQYIGVAHTEAESDDKSDYDLKVWSAGQGESLGIDSTVAGNEARFVNDYRGIAQRQNVFFDDFEEGDQRGLIFRSGSKPIKADEELLTSYGKGFWAARRTAEREEVDQREGATSQPAPPQAQSVSASNPVHAMLERQRQRLQQTRLAAPATSSSSRDFKLDTLTSSLQRRLRACNVKLPHRKAEQLAFDLAMTAAGVKPACLIDAFFPTPQTAATLRGILTDDLPLLPSTSSHAGASGLALVFLPGQEQLFAVNIARTRQRCKDIYSGTMWINVGVDTAAGSKLLGPPAEVQRALHRLLASLDDGEDTGAQSMSLDIQGNGAAVALAGFLLGYPVVYTYATTEEGNANSGNNLADQKLCLFNVILVPAGAASVVREEAHQILAFTIPQATLNTAGQEDELEELRRQLSQCVMQRLEEYRERLTSSRGQEYTAWKAWLADREVTVTVSEKCLPMVAL</sequence>
<dbReference type="GeneID" id="37029751"/>
<dbReference type="PANTHER" id="PTHR31366">
    <property type="entry name" value="UPF0739 PROTEIN C1ORF74"/>
    <property type="match status" value="1"/>
</dbReference>
<dbReference type="STRING" id="1569628.A0A316UXS3"/>
<dbReference type="Proteomes" id="UP000245884">
    <property type="component" value="Unassembled WGS sequence"/>
</dbReference>
<feature type="compositionally biased region" description="Polar residues" evidence="1">
    <location>
        <begin position="30"/>
        <end position="44"/>
    </location>
</feature>
<evidence type="ECO:0000313" key="3">
    <source>
        <dbReference type="EMBL" id="PWN30109.1"/>
    </source>
</evidence>
<dbReference type="Pfam" id="PF00856">
    <property type="entry name" value="SET"/>
    <property type="match status" value="1"/>
</dbReference>
<evidence type="ECO:0000259" key="2">
    <source>
        <dbReference type="PROSITE" id="PS50280"/>
    </source>
</evidence>
<proteinExistence type="predicted"/>
<dbReference type="AlphaFoldDB" id="A0A316UXS3"/>
<organism evidence="3 4">
    <name type="scientific">Jaminaea rosea</name>
    <dbReference type="NCBI Taxonomy" id="1569628"/>
    <lineage>
        <taxon>Eukaryota</taxon>
        <taxon>Fungi</taxon>
        <taxon>Dikarya</taxon>
        <taxon>Basidiomycota</taxon>
        <taxon>Ustilaginomycotina</taxon>
        <taxon>Exobasidiomycetes</taxon>
        <taxon>Microstromatales</taxon>
        <taxon>Microstromatales incertae sedis</taxon>
        <taxon>Jaminaea</taxon>
    </lineage>
</organism>